<feature type="domain" description="Protein kinase" evidence="21">
    <location>
        <begin position="589"/>
        <end position="865"/>
    </location>
</feature>
<dbReference type="FunFam" id="1.10.510.10:FF:000146">
    <property type="entry name" value="LRR receptor-like serine/threonine-protein kinase IOS1"/>
    <property type="match status" value="1"/>
</dbReference>
<comment type="catalytic activity">
    <reaction evidence="17">
        <text>L-seryl-[protein] + ATP = O-phospho-L-seryl-[protein] + ADP + H(+)</text>
        <dbReference type="Rhea" id="RHEA:17989"/>
        <dbReference type="Rhea" id="RHEA-COMP:9863"/>
        <dbReference type="Rhea" id="RHEA-COMP:11604"/>
        <dbReference type="ChEBI" id="CHEBI:15378"/>
        <dbReference type="ChEBI" id="CHEBI:29999"/>
        <dbReference type="ChEBI" id="CHEBI:30616"/>
        <dbReference type="ChEBI" id="CHEBI:83421"/>
        <dbReference type="ChEBI" id="CHEBI:456216"/>
        <dbReference type="EC" id="2.7.11.1"/>
    </reaction>
</comment>
<proteinExistence type="predicted"/>
<evidence type="ECO:0000259" key="21">
    <source>
        <dbReference type="PROSITE" id="PS50011"/>
    </source>
</evidence>
<comment type="caution">
    <text evidence="22">The sequence shown here is derived from an EMBL/GenBank/DDBJ whole genome shotgun (WGS) entry which is preliminary data.</text>
</comment>
<dbReference type="PANTHER" id="PTHR45631">
    <property type="entry name" value="OS07G0107800 PROTEIN-RELATED"/>
    <property type="match status" value="1"/>
</dbReference>
<evidence type="ECO:0000256" key="15">
    <source>
        <dbReference type="ARBA" id="ARBA00023170"/>
    </source>
</evidence>
<dbReference type="InterPro" id="IPR017441">
    <property type="entry name" value="Protein_kinase_ATP_BS"/>
</dbReference>
<dbReference type="SUPFAM" id="SSF56112">
    <property type="entry name" value="Protein kinase-like (PK-like)"/>
    <property type="match status" value="1"/>
</dbReference>
<dbReference type="PROSITE" id="PS50011">
    <property type="entry name" value="PROTEIN_KINASE_DOM"/>
    <property type="match status" value="1"/>
</dbReference>
<dbReference type="InterPro" id="IPR000719">
    <property type="entry name" value="Prot_kinase_dom"/>
</dbReference>
<name>A0A5A7UU74_CUCMM</name>
<evidence type="ECO:0000256" key="8">
    <source>
        <dbReference type="ARBA" id="ARBA00022729"/>
    </source>
</evidence>
<dbReference type="GO" id="GO:0016020">
    <property type="term" value="C:membrane"/>
    <property type="evidence" value="ECO:0007669"/>
    <property type="project" value="UniProtKB-SubCell"/>
</dbReference>
<evidence type="ECO:0000256" key="17">
    <source>
        <dbReference type="ARBA" id="ARBA00048679"/>
    </source>
</evidence>
<dbReference type="AlphaFoldDB" id="A0A5A7UU74"/>
<dbReference type="InterPro" id="IPR008271">
    <property type="entry name" value="Ser/Thr_kinase_AS"/>
</dbReference>
<keyword evidence="13 19" id="KW-1133">Transmembrane helix</keyword>
<dbReference type="Gene3D" id="3.80.10.10">
    <property type="entry name" value="Ribonuclease Inhibitor"/>
    <property type="match status" value="1"/>
</dbReference>
<evidence type="ECO:0000256" key="18">
    <source>
        <dbReference type="PROSITE-ProRule" id="PRU10141"/>
    </source>
</evidence>
<evidence type="ECO:0000256" key="12">
    <source>
        <dbReference type="ARBA" id="ARBA00022840"/>
    </source>
</evidence>
<evidence type="ECO:0000256" key="16">
    <source>
        <dbReference type="ARBA" id="ARBA00047899"/>
    </source>
</evidence>
<feature type="signal peptide" evidence="20">
    <location>
        <begin position="1"/>
        <end position="25"/>
    </location>
</feature>
<dbReference type="FunFam" id="3.80.10.10:FF:000129">
    <property type="entry name" value="Leucine-rich repeat receptor-like kinase"/>
    <property type="match status" value="1"/>
</dbReference>
<dbReference type="InterPro" id="IPR024788">
    <property type="entry name" value="Malectin-like_Carb-bd_dom"/>
</dbReference>
<evidence type="ECO:0000313" key="23">
    <source>
        <dbReference type="Proteomes" id="UP000321393"/>
    </source>
</evidence>
<dbReference type="Proteomes" id="UP000321393">
    <property type="component" value="Unassembled WGS sequence"/>
</dbReference>
<dbReference type="SUPFAM" id="SSF52058">
    <property type="entry name" value="L domain-like"/>
    <property type="match status" value="1"/>
</dbReference>
<keyword evidence="3" id="KW-0723">Serine/threonine-protein kinase</keyword>
<evidence type="ECO:0000256" key="10">
    <source>
        <dbReference type="ARBA" id="ARBA00022741"/>
    </source>
</evidence>
<feature type="transmembrane region" description="Helical" evidence="19">
    <location>
        <begin position="518"/>
        <end position="543"/>
    </location>
</feature>
<feature type="binding site" evidence="18">
    <location>
        <position position="616"/>
    </location>
    <ligand>
        <name>ATP</name>
        <dbReference type="ChEBI" id="CHEBI:30616"/>
    </ligand>
</feature>
<keyword evidence="14 19" id="KW-0472">Membrane</keyword>
<protein>
    <recommendedName>
        <fullName evidence="2">non-specific serine/threonine protein kinase</fullName>
        <ecNumber evidence="2">2.7.11.1</ecNumber>
    </recommendedName>
</protein>
<dbReference type="InterPro" id="IPR001611">
    <property type="entry name" value="Leu-rich_rpt"/>
</dbReference>
<keyword evidence="15 22" id="KW-0675">Receptor</keyword>
<dbReference type="OrthoDB" id="2017114at2759"/>
<comment type="subcellular location">
    <subcellularLocation>
        <location evidence="1">Membrane</location>
        <topology evidence="1">Single-pass membrane protein</topology>
    </subcellularLocation>
</comment>
<dbReference type="Gene3D" id="3.30.200.20">
    <property type="entry name" value="Phosphorylase Kinase, domain 1"/>
    <property type="match status" value="1"/>
</dbReference>
<feature type="chain" id="PRO_5022893808" description="non-specific serine/threonine protein kinase" evidence="20">
    <location>
        <begin position="26"/>
        <end position="901"/>
    </location>
</feature>
<keyword evidence="9" id="KW-0677">Repeat</keyword>
<evidence type="ECO:0000313" key="22">
    <source>
        <dbReference type="EMBL" id="KAA0059463.1"/>
    </source>
</evidence>
<evidence type="ECO:0000256" key="5">
    <source>
        <dbReference type="ARBA" id="ARBA00022614"/>
    </source>
</evidence>
<dbReference type="Pfam" id="PF00560">
    <property type="entry name" value="LRR_1"/>
    <property type="match status" value="2"/>
</dbReference>
<evidence type="ECO:0000256" key="13">
    <source>
        <dbReference type="ARBA" id="ARBA00022989"/>
    </source>
</evidence>
<dbReference type="EC" id="2.7.11.1" evidence="2"/>
<reference evidence="22 23" key="1">
    <citation type="submission" date="2019-08" db="EMBL/GenBank/DDBJ databases">
        <title>Draft genome sequences of two oriental melons (Cucumis melo L. var makuwa).</title>
        <authorList>
            <person name="Kwon S.-Y."/>
        </authorList>
    </citation>
    <scope>NUCLEOTIDE SEQUENCE [LARGE SCALE GENOMIC DNA]</scope>
    <source>
        <strain evidence="23">cv. SW 3</strain>
        <tissue evidence="22">Leaf</tissue>
    </source>
</reference>
<evidence type="ECO:0000256" key="19">
    <source>
        <dbReference type="SAM" id="Phobius"/>
    </source>
</evidence>
<evidence type="ECO:0000256" key="1">
    <source>
        <dbReference type="ARBA" id="ARBA00004167"/>
    </source>
</evidence>
<keyword evidence="4" id="KW-0597">Phosphoprotein</keyword>
<comment type="catalytic activity">
    <reaction evidence="16">
        <text>L-threonyl-[protein] + ATP = O-phospho-L-threonyl-[protein] + ADP + H(+)</text>
        <dbReference type="Rhea" id="RHEA:46608"/>
        <dbReference type="Rhea" id="RHEA-COMP:11060"/>
        <dbReference type="Rhea" id="RHEA-COMP:11605"/>
        <dbReference type="ChEBI" id="CHEBI:15378"/>
        <dbReference type="ChEBI" id="CHEBI:30013"/>
        <dbReference type="ChEBI" id="CHEBI:30616"/>
        <dbReference type="ChEBI" id="CHEBI:61977"/>
        <dbReference type="ChEBI" id="CHEBI:456216"/>
        <dbReference type="EC" id="2.7.11.1"/>
    </reaction>
</comment>
<dbReference type="GO" id="GO:0005524">
    <property type="term" value="F:ATP binding"/>
    <property type="evidence" value="ECO:0007669"/>
    <property type="project" value="UniProtKB-UniRule"/>
</dbReference>
<evidence type="ECO:0000256" key="7">
    <source>
        <dbReference type="ARBA" id="ARBA00022692"/>
    </source>
</evidence>
<dbReference type="Pfam" id="PF07714">
    <property type="entry name" value="PK_Tyr_Ser-Thr"/>
    <property type="match status" value="1"/>
</dbReference>
<gene>
    <name evidence="22" type="ORF">E6C27_scaffold242G001930</name>
</gene>
<dbReference type="Pfam" id="PF12819">
    <property type="entry name" value="Malectin_like"/>
    <property type="match status" value="1"/>
</dbReference>
<evidence type="ECO:0000256" key="2">
    <source>
        <dbReference type="ARBA" id="ARBA00012513"/>
    </source>
</evidence>
<dbReference type="PROSITE" id="PS00108">
    <property type="entry name" value="PROTEIN_KINASE_ST"/>
    <property type="match status" value="1"/>
</dbReference>
<evidence type="ECO:0000256" key="4">
    <source>
        <dbReference type="ARBA" id="ARBA00022553"/>
    </source>
</evidence>
<dbReference type="GO" id="GO:0004674">
    <property type="term" value="F:protein serine/threonine kinase activity"/>
    <property type="evidence" value="ECO:0007669"/>
    <property type="project" value="UniProtKB-KW"/>
</dbReference>
<dbReference type="FunFam" id="3.30.200.20:FF:000394">
    <property type="entry name" value="Leucine-rich repeat receptor-like protein kinase"/>
    <property type="match status" value="1"/>
</dbReference>
<evidence type="ECO:0000256" key="20">
    <source>
        <dbReference type="SAM" id="SignalP"/>
    </source>
</evidence>
<dbReference type="PROSITE" id="PS51450">
    <property type="entry name" value="LRR"/>
    <property type="match status" value="1"/>
</dbReference>
<evidence type="ECO:0000256" key="6">
    <source>
        <dbReference type="ARBA" id="ARBA00022679"/>
    </source>
</evidence>
<sequence>MDVSTYLLFAFLSSVALLYLVPAQGQSVSFARILGFISLDCGLPPNTNYIEPTTTLPFTSDAAFISSGKSKSLSSTYNELLQRQYLHVRSFPQGRRNCYNISVKKNTKYLMRASFFYGNYDGLNQLPKFNLYFGDSLWSTVNFTDENIDRTIDSIHVTSNNHVQICLINTNTGIPFISTLEFRPLPNETYEMLTRSLLLYNRLDMGTTNNQTYRFPSDIYDRFWPPFNWPEWTSISTTLMIDSTYDSYEPGSSVMGTAAVRIDTKKPMDIWWEPEDVNTQYYVYMHFAEVENLLANQTRGFNITYSGRLWYGPLITSYLSAQTVYSTRPLTTPKDKHLFSLIPIENSTHPPIINAMEIYSVIDLSELASDQGDVDAITSIKSTYGIVRDWAGDPCVPRAYPWEGIDCTKTNETAPRIVSLNLSSSGLTGEISQSIKNLQMLEILDLSNNDLTGNIPDFLSNLSNLRVLKLDNNKLTGSVPSELLKRVDDGSLSLSFQGNPNLACTSDSCKSKKKTTSIVIPIVASVGGFIGIVVVSIIILLIVKSRKKRQNKTVLPKVDPSGPNDQISDQFLETRRRQFTYSEVLRMTNNFERILGKGGFGIVYYGTIDKTQVAVKMLSQASGHGYQQFQAEARVTLLLRVHHKNLTSLVGYLNEGDRLGLIYEFMAKGNLAEHLSETSSYVLSWQDRLRIAMDAAQGLEYLHDGCKPPIIHRDVKTTNILLTENFQAKLADFGLSKSFPVDANKTNNYMSTVVAGTPGYLDPDYYLSNRLTEKSDVYSFGVALLEIITCRPVISRSEENVHISKWVNSMAAQGDINGIVDERLRGKYDANSVWKAVEVALNCVSGSSARRPTMNHVVAELKSCLAIELERTPESGGYNSTNSVNVMSIIMDYSEATPMAR</sequence>
<keyword evidence="11 22" id="KW-0418">Kinase</keyword>
<keyword evidence="6" id="KW-0808">Transferase</keyword>
<dbReference type="SMART" id="SM00220">
    <property type="entry name" value="S_TKc"/>
    <property type="match status" value="1"/>
</dbReference>
<evidence type="ECO:0000256" key="11">
    <source>
        <dbReference type="ARBA" id="ARBA00022777"/>
    </source>
</evidence>
<dbReference type="InterPro" id="IPR032675">
    <property type="entry name" value="LRR_dom_sf"/>
</dbReference>
<dbReference type="PROSITE" id="PS00107">
    <property type="entry name" value="PROTEIN_KINASE_ATP"/>
    <property type="match status" value="1"/>
</dbReference>
<evidence type="ECO:0000256" key="14">
    <source>
        <dbReference type="ARBA" id="ARBA00023136"/>
    </source>
</evidence>
<dbReference type="EMBL" id="SSTE01006467">
    <property type="protein sequence ID" value="KAA0059463.1"/>
    <property type="molecule type" value="Genomic_DNA"/>
</dbReference>
<dbReference type="InterPro" id="IPR011009">
    <property type="entry name" value="Kinase-like_dom_sf"/>
</dbReference>
<keyword evidence="5" id="KW-0433">Leucine-rich repeat</keyword>
<keyword evidence="12 18" id="KW-0067">ATP-binding</keyword>
<evidence type="ECO:0000256" key="3">
    <source>
        <dbReference type="ARBA" id="ARBA00022527"/>
    </source>
</evidence>
<dbReference type="PANTHER" id="PTHR45631:SF202">
    <property type="entry name" value="SENESCENCE-INDUCED RECEPTOR-LIKE SERINE_THREONINE-PROTEIN KINASE"/>
    <property type="match status" value="1"/>
</dbReference>
<dbReference type="InterPro" id="IPR001245">
    <property type="entry name" value="Ser-Thr/Tyr_kinase_cat_dom"/>
</dbReference>
<accession>A0A5A7UU74</accession>
<dbReference type="Gene3D" id="1.10.510.10">
    <property type="entry name" value="Transferase(Phosphotransferase) domain 1"/>
    <property type="match status" value="1"/>
</dbReference>
<keyword evidence="8 20" id="KW-0732">Signal</keyword>
<keyword evidence="7 19" id="KW-0812">Transmembrane</keyword>
<organism evidence="22 23">
    <name type="scientific">Cucumis melo var. makuwa</name>
    <name type="common">Oriental melon</name>
    <dbReference type="NCBI Taxonomy" id="1194695"/>
    <lineage>
        <taxon>Eukaryota</taxon>
        <taxon>Viridiplantae</taxon>
        <taxon>Streptophyta</taxon>
        <taxon>Embryophyta</taxon>
        <taxon>Tracheophyta</taxon>
        <taxon>Spermatophyta</taxon>
        <taxon>Magnoliopsida</taxon>
        <taxon>eudicotyledons</taxon>
        <taxon>Gunneridae</taxon>
        <taxon>Pentapetalae</taxon>
        <taxon>rosids</taxon>
        <taxon>fabids</taxon>
        <taxon>Cucurbitales</taxon>
        <taxon>Cucurbitaceae</taxon>
        <taxon>Benincaseae</taxon>
        <taxon>Cucumis</taxon>
    </lineage>
</organism>
<evidence type="ECO:0000256" key="9">
    <source>
        <dbReference type="ARBA" id="ARBA00022737"/>
    </source>
</evidence>
<keyword evidence="10 18" id="KW-0547">Nucleotide-binding</keyword>